<proteinExistence type="predicted"/>
<name>A0A2I1KVT3_9ACTO</name>
<evidence type="ECO:0000313" key="4">
    <source>
        <dbReference type="Proteomes" id="UP000234778"/>
    </source>
</evidence>
<dbReference type="RefSeq" id="WP_101637853.1">
    <property type="nucleotide sequence ID" value="NZ_JBKUIE010000002.1"/>
</dbReference>
<feature type="compositionally biased region" description="Low complexity" evidence="1">
    <location>
        <begin position="42"/>
        <end position="80"/>
    </location>
</feature>
<dbReference type="GeneID" id="81707762"/>
<dbReference type="EMBL" id="PKHA01000001">
    <property type="protein sequence ID" value="PKY99718.1"/>
    <property type="molecule type" value="Genomic_DNA"/>
</dbReference>
<reference evidence="3 4" key="1">
    <citation type="submission" date="2017-12" db="EMBL/GenBank/DDBJ databases">
        <title>Phylogenetic diversity of female urinary microbiome.</title>
        <authorList>
            <person name="Thomas-White K."/>
            <person name="Wolfe A.J."/>
        </authorList>
    </citation>
    <scope>NUCLEOTIDE SEQUENCE [LARGE SCALE GENOMIC DNA]</scope>
    <source>
        <strain evidence="3 4">UMB0319</strain>
    </source>
</reference>
<evidence type="ECO:0000256" key="1">
    <source>
        <dbReference type="SAM" id="MobiDB-lite"/>
    </source>
</evidence>
<dbReference type="InterPro" id="IPR056303">
    <property type="entry name" value="AMIN-like"/>
</dbReference>
<dbReference type="AlphaFoldDB" id="A0A2I1KVT3"/>
<dbReference type="InterPro" id="IPR006311">
    <property type="entry name" value="TAT_signal"/>
</dbReference>
<protein>
    <recommendedName>
        <fullName evidence="2">AMIN-like domain-containing protein</fullName>
    </recommendedName>
</protein>
<comment type="caution">
    <text evidence="3">The sequence shown here is derived from an EMBL/GenBank/DDBJ whole genome shotgun (WGS) entry which is preliminary data.</text>
</comment>
<dbReference type="Pfam" id="PF24837">
    <property type="entry name" value="AMIN-like"/>
    <property type="match status" value="1"/>
</dbReference>
<accession>A0A2I1KVT3</accession>
<organism evidence="3 4">
    <name type="scientific">Actinomyces urogenitalis</name>
    <dbReference type="NCBI Taxonomy" id="103621"/>
    <lineage>
        <taxon>Bacteria</taxon>
        <taxon>Bacillati</taxon>
        <taxon>Actinomycetota</taxon>
        <taxon>Actinomycetes</taxon>
        <taxon>Actinomycetales</taxon>
        <taxon>Actinomycetaceae</taxon>
        <taxon>Actinomyces</taxon>
    </lineage>
</organism>
<feature type="region of interest" description="Disordered" evidence="1">
    <location>
        <begin position="42"/>
        <end position="105"/>
    </location>
</feature>
<dbReference type="Proteomes" id="UP000234778">
    <property type="component" value="Unassembled WGS sequence"/>
</dbReference>
<gene>
    <name evidence="3" type="ORF">CYJ26_02220</name>
</gene>
<evidence type="ECO:0000313" key="3">
    <source>
        <dbReference type="EMBL" id="PKY99718.1"/>
    </source>
</evidence>
<feature type="domain" description="AMIN-like" evidence="2">
    <location>
        <begin position="108"/>
        <end position="231"/>
    </location>
</feature>
<sequence>MTTSSRTGVRGAHGTTDLTRRGVLAGGLGAVLAGALAACGSTSGAGSAASSPSPSVSSPAASATPSASASAEATSQALTAQESAQDPEAAWTEGHSESEPSGEAGVETALRTGVHEGYDRVVVQTSGTGTIGWFADVVDEASTQGKGDPLSLEGSHLIRVYGRGTQMPMTEQDQQIDYDGPALVNAGGTALKQVYLDRTFEDQFQLVLGTESTQYRVFTLSEPSRLVIDVRQP</sequence>
<evidence type="ECO:0000259" key="2">
    <source>
        <dbReference type="Pfam" id="PF24837"/>
    </source>
</evidence>
<dbReference type="PROSITE" id="PS51318">
    <property type="entry name" value="TAT"/>
    <property type="match status" value="1"/>
</dbReference>